<keyword evidence="2" id="KW-0472">Membrane</keyword>
<name>A0A2P5F6L5_TREOI</name>
<accession>A0A2P5F6L5</accession>
<feature type="transmembrane region" description="Helical" evidence="2">
    <location>
        <begin position="77"/>
        <end position="95"/>
    </location>
</feature>
<protein>
    <submittedName>
        <fullName evidence="3">tRNA-methyltransferase non-catalytic subunit trm6MTase subunit</fullName>
    </submittedName>
</protein>
<proteinExistence type="predicted"/>
<reference evidence="4" key="1">
    <citation type="submission" date="2016-06" db="EMBL/GenBank/DDBJ databases">
        <title>Parallel loss of symbiosis genes in relatives of nitrogen-fixing non-legume Parasponia.</title>
        <authorList>
            <person name="Van Velzen R."/>
            <person name="Holmer R."/>
            <person name="Bu F."/>
            <person name="Rutten L."/>
            <person name="Van Zeijl A."/>
            <person name="Liu W."/>
            <person name="Santuari L."/>
            <person name="Cao Q."/>
            <person name="Sharma T."/>
            <person name="Shen D."/>
            <person name="Roswanjaya Y."/>
            <person name="Wardhani T."/>
            <person name="Kalhor M.S."/>
            <person name="Jansen J."/>
            <person name="Van den Hoogen J."/>
            <person name="Gungor B."/>
            <person name="Hartog M."/>
            <person name="Hontelez J."/>
            <person name="Verver J."/>
            <person name="Yang W.-C."/>
            <person name="Schijlen E."/>
            <person name="Repin R."/>
            <person name="Schilthuizen M."/>
            <person name="Schranz E."/>
            <person name="Heidstra R."/>
            <person name="Miyata K."/>
            <person name="Fedorova E."/>
            <person name="Kohlen W."/>
            <person name="Bisseling T."/>
            <person name="Smit S."/>
            <person name="Geurts R."/>
        </authorList>
    </citation>
    <scope>NUCLEOTIDE SEQUENCE [LARGE SCALE GENOMIC DNA]</scope>
    <source>
        <strain evidence="4">cv. RG33-2</strain>
    </source>
</reference>
<dbReference type="AlphaFoldDB" id="A0A2P5F6L5"/>
<keyword evidence="4" id="KW-1185">Reference proteome</keyword>
<keyword evidence="3" id="KW-0489">Methyltransferase</keyword>
<gene>
    <name evidence="3" type="ORF">TorRG33x02_106840</name>
</gene>
<evidence type="ECO:0000313" key="3">
    <source>
        <dbReference type="EMBL" id="PON93406.1"/>
    </source>
</evidence>
<dbReference type="PANTHER" id="PTHR33640">
    <property type="entry name" value="TRANSMEMBRANE PROTEIN"/>
    <property type="match status" value="1"/>
</dbReference>
<evidence type="ECO:0000256" key="2">
    <source>
        <dbReference type="SAM" id="Phobius"/>
    </source>
</evidence>
<keyword evidence="3" id="KW-0808">Transferase</keyword>
<evidence type="ECO:0000313" key="4">
    <source>
        <dbReference type="Proteomes" id="UP000237000"/>
    </source>
</evidence>
<keyword evidence="2" id="KW-1133">Transmembrane helix</keyword>
<feature type="region of interest" description="Disordered" evidence="1">
    <location>
        <begin position="128"/>
        <end position="170"/>
    </location>
</feature>
<comment type="caution">
    <text evidence="3">The sequence shown here is derived from an EMBL/GenBank/DDBJ whole genome shotgun (WGS) entry which is preliminary data.</text>
</comment>
<dbReference type="EMBL" id="JXTC01000058">
    <property type="protein sequence ID" value="PON93406.1"/>
    <property type="molecule type" value="Genomic_DNA"/>
</dbReference>
<dbReference type="GO" id="GO:0008168">
    <property type="term" value="F:methyltransferase activity"/>
    <property type="evidence" value="ECO:0007669"/>
    <property type="project" value="UniProtKB-KW"/>
</dbReference>
<dbReference type="Proteomes" id="UP000237000">
    <property type="component" value="Unassembled WGS sequence"/>
</dbReference>
<dbReference type="PANTHER" id="PTHR33640:SF34">
    <property type="entry name" value="PROTEIN, PUTATIVE-RELATED"/>
    <property type="match status" value="1"/>
</dbReference>
<dbReference type="InParanoid" id="A0A2P5F6L5"/>
<evidence type="ECO:0000256" key="1">
    <source>
        <dbReference type="SAM" id="MobiDB-lite"/>
    </source>
</evidence>
<feature type="transmembrane region" description="Helical" evidence="2">
    <location>
        <begin position="36"/>
        <end position="57"/>
    </location>
</feature>
<organism evidence="3 4">
    <name type="scientific">Trema orientale</name>
    <name type="common">Charcoal tree</name>
    <name type="synonym">Celtis orientalis</name>
    <dbReference type="NCBI Taxonomy" id="63057"/>
    <lineage>
        <taxon>Eukaryota</taxon>
        <taxon>Viridiplantae</taxon>
        <taxon>Streptophyta</taxon>
        <taxon>Embryophyta</taxon>
        <taxon>Tracheophyta</taxon>
        <taxon>Spermatophyta</taxon>
        <taxon>Magnoliopsida</taxon>
        <taxon>eudicotyledons</taxon>
        <taxon>Gunneridae</taxon>
        <taxon>Pentapetalae</taxon>
        <taxon>rosids</taxon>
        <taxon>fabids</taxon>
        <taxon>Rosales</taxon>
        <taxon>Cannabaceae</taxon>
        <taxon>Trema</taxon>
    </lineage>
</organism>
<dbReference type="GO" id="GO:0032259">
    <property type="term" value="P:methylation"/>
    <property type="evidence" value="ECO:0007669"/>
    <property type="project" value="UniProtKB-KW"/>
</dbReference>
<keyword evidence="2" id="KW-0812">Transmembrane</keyword>
<dbReference type="OrthoDB" id="1082160at2759"/>
<sequence>MDSCEFDNVKAEKDIAMRKYYYHSHSHNHNRSKFKWLFLEACAALFVLMQSTTWLPVAAHFSGQLLREAISVFRSHLFVFLLFNAILLAVCALSARFPKPSDAAAGAGSGPDLYDEFVTNGEFGRRIPAGDGSPAPVNPPRAPPENVGSTTPARNRSDADAEPNGSACTDKEEGAKALVVKSCYRRTQSVRLEERRKAVVDRSQREFRRSCTDVFKKLVSSDGEEEAAAAAEEEEPSGAAVVSKMSNEEFNRTIEAFIAAQKWLQREESKEERETEQYTALAVCQ</sequence>